<evidence type="ECO:0000313" key="3">
    <source>
        <dbReference type="Proteomes" id="UP001233360"/>
    </source>
</evidence>
<accession>A0ABU0UW80</accession>
<keyword evidence="1" id="KW-0812">Transmembrane</keyword>
<sequence>MFHILDHHRGMLFWIILSVLVVSSIITLEFENIYSDGISISVNVLAGFGLFMLMIKFVVEELESICNP</sequence>
<comment type="caution">
    <text evidence="2">The sequence shown here is derived from an EMBL/GenBank/DDBJ whole genome shotgun (WGS) entry which is preliminary data.</text>
</comment>
<gene>
    <name evidence="2" type="ORF">QE380_001733</name>
</gene>
<dbReference type="EMBL" id="JAUTBK010000002">
    <property type="protein sequence ID" value="MDQ1208810.1"/>
    <property type="molecule type" value="Genomic_DNA"/>
</dbReference>
<dbReference type="Proteomes" id="UP001233360">
    <property type="component" value="Unassembled WGS sequence"/>
</dbReference>
<evidence type="ECO:0000256" key="1">
    <source>
        <dbReference type="SAM" id="Phobius"/>
    </source>
</evidence>
<feature type="transmembrane region" description="Helical" evidence="1">
    <location>
        <begin position="12"/>
        <end position="28"/>
    </location>
</feature>
<feature type="transmembrane region" description="Helical" evidence="1">
    <location>
        <begin position="40"/>
        <end position="59"/>
    </location>
</feature>
<reference evidence="2 3" key="1">
    <citation type="submission" date="2023-07" db="EMBL/GenBank/DDBJ databases">
        <title>Functional and genomic diversity of the sorghum phyllosphere microbiome.</title>
        <authorList>
            <person name="Shade A."/>
        </authorList>
    </citation>
    <scope>NUCLEOTIDE SEQUENCE [LARGE SCALE GENOMIC DNA]</scope>
    <source>
        <strain evidence="2 3">SORGH_AS_0887</strain>
    </source>
</reference>
<dbReference type="RefSeq" id="WP_004924004.1">
    <property type="nucleotide sequence ID" value="NZ_BCMA01000018.1"/>
</dbReference>
<proteinExistence type="predicted"/>
<keyword evidence="1" id="KW-1133">Transmembrane helix</keyword>
<keyword evidence="1" id="KW-0472">Membrane</keyword>
<organism evidence="2 3">
    <name type="scientific">Acinetobacter baylyi</name>
    <dbReference type="NCBI Taxonomy" id="202950"/>
    <lineage>
        <taxon>Bacteria</taxon>
        <taxon>Pseudomonadati</taxon>
        <taxon>Pseudomonadota</taxon>
        <taxon>Gammaproteobacteria</taxon>
        <taxon>Moraxellales</taxon>
        <taxon>Moraxellaceae</taxon>
        <taxon>Acinetobacter</taxon>
    </lineage>
</organism>
<evidence type="ECO:0000313" key="2">
    <source>
        <dbReference type="EMBL" id="MDQ1208810.1"/>
    </source>
</evidence>
<keyword evidence="3" id="KW-1185">Reference proteome</keyword>
<name>A0ABU0UW80_ACIBI</name>
<protein>
    <submittedName>
        <fullName evidence="2">Uncharacterized protein</fullName>
    </submittedName>
</protein>
<dbReference type="GeneID" id="45235464"/>